<reference evidence="9 10" key="1">
    <citation type="submission" date="2018-10" db="EMBL/GenBank/DDBJ databases">
        <title>Complete genome sequence of Malassezia restricta CBS 7877.</title>
        <authorList>
            <person name="Morand S.C."/>
            <person name="Bertignac M."/>
            <person name="Iltis A."/>
            <person name="Kolder I."/>
            <person name="Pirovano W."/>
            <person name="Jourdain R."/>
            <person name="Clavaud C."/>
        </authorList>
    </citation>
    <scope>NUCLEOTIDE SEQUENCE [LARGE SCALE GENOMIC DNA]</scope>
    <source>
        <strain evidence="9 10">CBS 7877</strain>
    </source>
</reference>
<evidence type="ECO:0000313" key="10">
    <source>
        <dbReference type="Proteomes" id="UP000269793"/>
    </source>
</evidence>
<name>A0A3G2S8N1_MALR7</name>
<proteinExistence type="inferred from homology"/>
<evidence type="ECO:0000256" key="4">
    <source>
        <dbReference type="ARBA" id="ARBA00022801"/>
    </source>
</evidence>
<dbReference type="STRING" id="425264.A0A3G2S8N1"/>
<dbReference type="GO" id="GO:0046872">
    <property type="term" value="F:metal ion binding"/>
    <property type="evidence" value="ECO:0007669"/>
    <property type="project" value="UniProtKB-KW"/>
</dbReference>
<evidence type="ECO:0000313" key="9">
    <source>
        <dbReference type="EMBL" id="AYO44461.1"/>
    </source>
</evidence>
<keyword evidence="3" id="KW-0479">Metal-binding</keyword>
<dbReference type="AlphaFoldDB" id="A0A3G2S8N1"/>
<dbReference type="EC" id="3.5.1.19" evidence="6"/>
<comment type="pathway">
    <text evidence="5">Cofactor biosynthesis; nicotinate biosynthesis; nicotinate from nicotinamide: step 1/1.</text>
</comment>
<dbReference type="GO" id="GO:0019363">
    <property type="term" value="P:pyridine nucleotide biosynthetic process"/>
    <property type="evidence" value="ECO:0007669"/>
    <property type="project" value="UniProtKB-KW"/>
</dbReference>
<keyword evidence="10" id="KW-1185">Reference proteome</keyword>
<dbReference type="PANTHER" id="PTHR11080">
    <property type="entry name" value="PYRAZINAMIDASE/NICOTINAMIDASE"/>
    <property type="match status" value="1"/>
</dbReference>
<dbReference type="InterPro" id="IPR036380">
    <property type="entry name" value="Isochorismatase-like_sf"/>
</dbReference>
<dbReference type="Proteomes" id="UP000269793">
    <property type="component" value="Chromosome VII"/>
</dbReference>
<evidence type="ECO:0000256" key="6">
    <source>
        <dbReference type="ARBA" id="ARBA00039017"/>
    </source>
</evidence>
<evidence type="ECO:0000256" key="7">
    <source>
        <dbReference type="ARBA" id="ARBA00043224"/>
    </source>
</evidence>
<protein>
    <recommendedName>
        <fullName evidence="6">nicotinamidase</fullName>
        <ecNumber evidence="6">3.5.1.19</ecNumber>
    </recommendedName>
    <alternativeName>
        <fullName evidence="7">Nicotinamide deamidase</fullName>
    </alternativeName>
</protein>
<dbReference type="InterPro" id="IPR000868">
    <property type="entry name" value="Isochorismatase-like_dom"/>
</dbReference>
<dbReference type="VEuPathDB" id="FungiDB:DNF11_3511"/>
<dbReference type="SUPFAM" id="SSF52499">
    <property type="entry name" value="Isochorismatase-like hydrolases"/>
    <property type="match status" value="1"/>
</dbReference>
<dbReference type="EMBL" id="CP033154">
    <property type="protein sequence ID" value="AYO44461.1"/>
    <property type="molecule type" value="Genomic_DNA"/>
</dbReference>
<dbReference type="GO" id="GO:0008936">
    <property type="term" value="F:nicotinamidase activity"/>
    <property type="evidence" value="ECO:0007669"/>
    <property type="project" value="UniProtKB-EC"/>
</dbReference>
<accession>A0A3G2S8N1</accession>
<dbReference type="Gene3D" id="3.40.50.850">
    <property type="entry name" value="Isochorismatase-like"/>
    <property type="match status" value="1"/>
</dbReference>
<dbReference type="InterPro" id="IPR052347">
    <property type="entry name" value="Isochorismatase_Nicotinamidase"/>
</dbReference>
<keyword evidence="4 9" id="KW-0378">Hydrolase</keyword>
<keyword evidence="2" id="KW-0662">Pyridine nucleotide biosynthesis</keyword>
<comment type="similarity">
    <text evidence="1">Belongs to the isochorismatase family.</text>
</comment>
<dbReference type="PANTHER" id="PTHR11080:SF2">
    <property type="entry name" value="LD05707P"/>
    <property type="match status" value="1"/>
</dbReference>
<sequence>MTPTVPSGPGVALVIVDVQNDFINGTLTVPGGQDIIPSVKHLVNEFPCSCIVATKDFHPPNHASFASTHGLAPFQLHTIPHPYDPRASLSQMLWPDHCVQGTRGAEIHDDIQAALDMREKAGTPVSYVLKGTDARVDSYSAFACADYLQFTNMASILHRAHIHTVVVCGLATDYCVRATAVDAAKFGFRTYVLQDCIRGVDPSTTAEAEQVMSWYQVSLCT</sequence>
<dbReference type="Pfam" id="PF00857">
    <property type="entry name" value="Isochorismatase"/>
    <property type="match status" value="1"/>
</dbReference>
<evidence type="ECO:0000256" key="2">
    <source>
        <dbReference type="ARBA" id="ARBA00022642"/>
    </source>
</evidence>
<gene>
    <name evidence="9" type="primary">pncA</name>
    <name evidence="9" type="ORF">DNF11_3511</name>
</gene>
<feature type="domain" description="Isochorismatase-like" evidence="8">
    <location>
        <begin position="12"/>
        <end position="213"/>
    </location>
</feature>
<evidence type="ECO:0000256" key="5">
    <source>
        <dbReference type="ARBA" id="ARBA00037900"/>
    </source>
</evidence>
<evidence type="ECO:0000256" key="1">
    <source>
        <dbReference type="ARBA" id="ARBA00006336"/>
    </source>
</evidence>
<evidence type="ECO:0000259" key="8">
    <source>
        <dbReference type="Pfam" id="PF00857"/>
    </source>
</evidence>
<evidence type="ECO:0000256" key="3">
    <source>
        <dbReference type="ARBA" id="ARBA00022723"/>
    </source>
</evidence>
<dbReference type="OrthoDB" id="1739143at2759"/>
<organism evidence="9 10">
    <name type="scientific">Malassezia restricta (strain ATCC 96810 / NBRC 103918 / CBS 7877)</name>
    <name type="common">Seborrheic dermatitis infection agent</name>
    <dbReference type="NCBI Taxonomy" id="425264"/>
    <lineage>
        <taxon>Eukaryota</taxon>
        <taxon>Fungi</taxon>
        <taxon>Dikarya</taxon>
        <taxon>Basidiomycota</taxon>
        <taxon>Ustilaginomycotina</taxon>
        <taxon>Malasseziomycetes</taxon>
        <taxon>Malasseziales</taxon>
        <taxon>Malasseziaceae</taxon>
        <taxon>Malassezia</taxon>
    </lineage>
</organism>